<organism evidence="1 2">
    <name type="scientific">Dreissena polymorpha</name>
    <name type="common">Zebra mussel</name>
    <name type="synonym">Mytilus polymorpha</name>
    <dbReference type="NCBI Taxonomy" id="45954"/>
    <lineage>
        <taxon>Eukaryota</taxon>
        <taxon>Metazoa</taxon>
        <taxon>Spiralia</taxon>
        <taxon>Lophotrochozoa</taxon>
        <taxon>Mollusca</taxon>
        <taxon>Bivalvia</taxon>
        <taxon>Autobranchia</taxon>
        <taxon>Heteroconchia</taxon>
        <taxon>Euheterodonta</taxon>
        <taxon>Imparidentia</taxon>
        <taxon>Neoheterodontei</taxon>
        <taxon>Myida</taxon>
        <taxon>Dreissenoidea</taxon>
        <taxon>Dreissenidae</taxon>
        <taxon>Dreissena</taxon>
    </lineage>
</organism>
<proteinExistence type="predicted"/>
<protein>
    <submittedName>
        <fullName evidence="1">Uncharacterized protein</fullName>
    </submittedName>
</protein>
<comment type="caution">
    <text evidence="1">The sequence shown here is derived from an EMBL/GenBank/DDBJ whole genome shotgun (WGS) entry which is preliminary data.</text>
</comment>
<keyword evidence="2" id="KW-1185">Reference proteome</keyword>
<reference evidence="1" key="2">
    <citation type="submission" date="2020-11" db="EMBL/GenBank/DDBJ databases">
        <authorList>
            <person name="McCartney M.A."/>
            <person name="Auch B."/>
            <person name="Kono T."/>
            <person name="Mallez S."/>
            <person name="Becker A."/>
            <person name="Gohl D.M."/>
            <person name="Silverstein K.A.T."/>
            <person name="Koren S."/>
            <person name="Bechman K.B."/>
            <person name="Herman A."/>
            <person name="Abrahante J.E."/>
            <person name="Garbe J."/>
        </authorList>
    </citation>
    <scope>NUCLEOTIDE SEQUENCE</scope>
    <source>
        <strain evidence="1">Duluth1</strain>
        <tissue evidence="1">Whole animal</tissue>
    </source>
</reference>
<evidence type="ECO:0000313" key="1">
    <source>
        <dbReference type="EMBL" id="KAH3796687.1"/>
    </source>
</evidence>
<evidence type="ECO:0000313" key="2">
    <source>
        <dbReference type="Proteomes" id="UP000828390"/>
    </source>
</evidence>
<name>A0A9D4J651_DREPO</name>
<dbReference type="Proteomes" id="UP000828390">
    <property type="component" value="Unassembled WGS sequence"/>
</dbReference>
<dbReference type="EMBL" id="JAIWYP010000007">
    <property type="protein sequence ID" value="KAH3796687.1"/>
    <property type="molecule type" value="Genomic_DNA"/>
</dbReference>
<accession>A0A9D4J651</accession>
<dbReference type="AlphaFoldDB" id="A0A9D4J651"/>
<gene>
    <name evidence="1" type="ORF">DPMN_150256</name>
</gene>
<sequence length="250" mass="27912">MCGTYTGRCDLKLPASLQCISLQEGGCSSEWLCSLLITLSSLDHSVQCKLWDFVLQSSEETRGDEAHTHISDLISEKLSHDLSNIKMFVKNGNTELFELLRDTSIGIIGLMTAYCASLASEILHTLNRLTKLYLWGTFTGRCDLKLPSSLQCISLQEGECSSEWLCSLLITLSSLDHPVKCELWDYVLQSSEEILGVEAHTHISDLRSEILSHDLSNIEIFMENGSKKLFKLLRDTSIGILDLRTANYAS</sequence>
<reference evidence="1" key="1">
    <citation type="journal article" date="2019" name="bioRxiv">
        <title>The Genome of the Zebra Mussel, Dreissena polymorpha: A Resource for Invasive Species Research.</title>
        <authorList>
            <person name="McCartney M.A."/>
            <person name="Auch B."/>
            <person name="Kono T."/>
            <person name="Mallez S."/>
            <person name="Zhang Y."/>
            <person name="Obille A."/>
            <person name="Becker A."/>
            <person name="Abrahante J.E."/>
            <person name="Garbe J."/>
            <person name="Badalamenti J.P."/>
            <person name="Herman A."/>
            <person name="Mangelson H."/>
            <person name="Liachko I."/>
            <person name="Sullivan S."/>
            <person name="Sone E.D."/>
            <person name="Koren S."/>
            <person name="Silverstein K.A.T."/>
            <person name="Beckman K.B."/>
            <person name="Gohl D.M."/>
        </authorList>
    </citation>
    <scope>NUCLEOTIDE SEQUENCE</scope>
    <source>
        <strain evidence="1">Duluth1</strain>
        <tissue evidence="1">Whole animal</tissue>
    </source>
</reference>